<evidence type="ECO:0000313" key="4">
    <source>
        <dbReference type="Proteomes" id="UP000524237"/>
    </source>
</evidence>
<reference evidence="3 4" key="1">
    <citation type="submission" date="2020-07" db="EMBL/GenBank/DDBJ databases">
        <title>Sequencing the genomes of 1000 actinobacteria strains.</title>
        <authorList>
            <person name="Klenk H.-P."/>
        </authorList>
    </citation>
    <scope>NUCLEOTIDE SEQUENCE [LARGE SCALE GENOMIC DNA]</scope>
    <source>
        <strain evidence="3 4">DSM 23737</strain>
    </source>
</reference>
<dbReference type="InterPro" id="IPR000073">
    <property type="entry name" value="AB_hydrolase_1"/>
</dbReference>
<dbReference type="GO" id="GO:0016787">
    <property type="term" value="F:hydrolase activity"/>
    <property type="evidence" value="ECO:0007669"/>
    <property type="project" value="UniProtKB-KW"/>
</dbReference>
<name>A0A7W3JTN4_9MICO</name>
<accession>A0A7W3JTN4</accession>
<gene>
    <name evidence="3" type="ORF">FB555_001048</name>
</gene>
<dbReference type="EMBL" id="JACGWU010000002">
    <property type="protein sequence ID" value="MBA8828950.1"/>
    <property type="molecule type" value="Genomic_DNA"/>
</dbReference>
<dbReference type="Gene3D" id="3.40.50.1820">
    <property type="entry name" value="alpha/beta hydrolase"/>
    <property type="match status" value="1"/>
</dbReference>
<dbReference type="PRINTS" id="PR00111">
    <property type="entry name" value="ABHYDROLASE"/>
</dbReference>
<sequence length="262" mass="27383">MTVPLLTGTTELDAADLAGRSDVVILGPSLGADVHLWELALPAISAHHAILRWDLPGHGVSVPVTKGFSLAELADSVIALADSRGIDRFDYAGVSVGGAVGLELARLYPDRVKSAAVVCSAAKIGETSAWAERATLVRAKGTSVLLEATPARWFSEAFRLNHPDVVDCLLAMIAAADNESYARVCEALGAFDARPTLSSIQVPMLVISGQLDPGTPPELGAVIAETVPGARQVVITGVSHQAVVEKPALVAQILVDFFAEKH</sequence>
<evidence type="ECO:0000313" key="3">
    <source>
        <dbReference type="EMBL" id="MBA8828950.1"/>
    </source>
</evidence>
<dbReference type="SUPFAM" id="SSF53474">
    <property type="entry name" value="alpha/beta-Hydrolases"/>
    <property type="match status" value="1"/>
</dbReference>
<organism evidence="3 4">
    <name type="scientific">Alpinimonas psychrophila</name>
    <dbReference type="NCBI Taxonomy" id="748908"/>
    <lineage>
        <taxon>Bacteria</taxon>
        <taxon>Bacillati</taxon>
        <taxon>Actinomycetota</taxon>
        <taxon>Actinomycetes</taxon>
        <taxon>Micrococcales</taxon>
        <taxon>Microbacteriaceae</taxon>
        <taxon>Alpinimonas</taxon>
    </lineage>
</organism>
<dbReference type="RefSeq" id="WP_182484386.1">
    <property type="nucleotide sequence ID" value="NZ_JACGWU010000002.1"/>
</dbReference>
<dbReference type="PANTHER" id="PTHR43798:SF31">
    <property type="entry name" value="AB HYDROLASE SUPERFAMILY PROTEIN YCLE"/>
    <property type="match status" value="1"/>
</dbReference>
<dbReference type="AlphaFoldDB" id="A0A7W3JTN4"/>
<protein>
    <submittedName>
        <fullName evidence="3">3-oxoadipate enol-lactonase</fullName>
    </submittedName>
</protein>
<dbReference type="PANTHER" id="PTHR43798">
    <property type="entry name" value="MONOACYLGLYCEROL LIPASE"/>
    <property type="match status" value="1"/>
</dbReference>
<dbReference type="InterPro" id="IPR029058">
    <property type="entry name" value="AB_hydrolase_fold"/>
</dbReference>
<evidence type="ECO:0000256" key="1">
    <source>
        <dbReference type="ARBA" id="ARBA00022801"/>
    </source>
</evidence>
<keyword evidence="1" id="KW-0378">Hydrolase</keyword>
<comment type="caution">
    <text evidence="3">The sequence shown here is derived from an EMBL/GenBank/DDBJ whole genome shotgun (WGS) entry which is preliminary data.</text>
</comment>
<dbReference type="Proteomes" id="UP000524237">
    <property type="component" value="Unassembled WGS sequence"/>
</dbReference>
<dbReference type="Pfam" id="PF12697">
    <property type="entry name" value="Abhydrolase_6"/>
    <property type="match status" value="1"/>
</dbReference>
<feature type="domain" description="AB hydrolase-1" evidence="2">
    <location>
        <begin position="28"/>
        <end position="252"/>
    </location>
</feature>
<dbReference type="InterPro" id="IPR050266">
    <property type="entry name" value="AB_hydrolase_sf"/>
</dbReference>
<proteinExistence type="predicted"/>
<keyword evidence="4" id="KW-1185">Reference proteome</keyword>
<dbReference type="GO" id="GO:0016020">
    <property type="term" value="C:membrane"/>
    <property type="evidence" value="ECO:0007669"/>
    <property type="project" value="TreeGrafter"/>
</dbReference>
<evidence type="ECO:0000259" key="2">
    <source>
        <dbReference type="Pfam" id="PF12697"/>
    </source>
</evidence>